<dbReference type="Pfam" id="PF10696">
    <property type="entry name" value="DUF2501"/>
    <property type="match status" value="1"/>
</dbReference>
<dbReference type="Proteomes" id="UP000305202">
    <property type="component" value="Unassembled WGS sequence"/>
</dbReference>
<dbReference type="RefSeq" id="WP_136992700.1">
    <property type="nucleotide sequence ID" value="NZ_SZPQ01000055.1"/>
</dbReference>
<sequence>MTTPSRLLWTAAIAAVLSSGPALAANWTDTLNSAASALGNSGNSAGGESAKNSAPSISSLTGLLNGGDKALSAGSMTNAAGILEYCVKNNVLSANGVSSIKDNVMKKLGISSPASANSQDYQQGLGGLLNTAKGGQLNLKSLGSTPLGEKVKTKACDLILKQSKNFIA</sequence>
<dbReference type="InterPro" id="IPR019637">
    <property type="entry name" value="DUF2501"/>
</dbReference>
<feature type="signal peptide" evidence="1">
    <location>
        <begin position="1"/>
        <end position="24"/>
    </location>
</feature>
<reference evidence="2 3" key="1">
    <citation type="submission" date="2019-04" db="EMBL/GenBank/DDBJ databases">
        <authorList>
            <person name="Li M."/>
            <person name="Gao C."/>
        </authorList>
    </citation>
    <scope>NUCLEOTIDE SEQUENCE [LARGE SCALE GENOMIC DNA]</scope>
    <source>
        <strain evidence="2 3">BGMRC 2031</strain>
    </source>
</reference>
<evidence type="ECO:0000313" key="2">
    <source>
        <dbReference type="EMBL" id="TKI02978.1"/>
    </source>
</evidence>
<evidence type="ECO:0000313" key="3">
    <source>
        <dbReference type="Proteomes" id="UP000305202"/>
    </source>
</evidence>
<dbReference type="EMBL" id="SZPQ01000055">
    <property type="protein sequence ID" value="TKI02978.1"/>
    <property type="molecule type" value="Genomic_DNA"/>
</dbReference>
<keyword evidence="1" id="KW-0732">Signal</keyword>
<accession>A0ABY2SG62</accession>
<feature type="chain" id="PRO_5046406737" evidence="1">
    <location>
        <begin position="25"/>
        <end position="168"/>
    </location>
</feature>
<comment type="caution">
    <text evidence="2">The sequence shown here is derived from an EMBL/GenBank/DDBJ whole genome shotgun (WGS) entry which is preliminary data.</text>
</comment>
<organism evidence="2 3">
    <name type="scientific">Martelella alba</name>
    <dbReference type="NCBI Taxonomy" id="2590451"/>
    <lineage>
        <taxon>Bacteria</taxon>
        <taxon>Pseudomonadati</taxon>
        <taxon>Pseudomonadota</taxon>
        <taxon>Alphaproteobacteria</taxon>
        <taxon>Hyphomicrobiales</taxon>
        <taxon>Aurantimonadaceae</taxon>
        <taxon>Martelella</taxon>
    </lineage>
</organism>
<evidence type="ECO:0000256" key="1">
    <source>
        <dbReference type="SAM" id="SignalP"/>
    </source>
</evidence>
<gene>
    <name evidence="2" type="ORF">FCN80_23170</name>
</gene>
<proteinExistence type="predicted"/>
<keyword evidence="3" id="KW-1185">Reference proteome</keyword>
<protein>
    <submittedName>
        <fullName evidence="2">DUF2501 domain-containing protein</fullName>
    </submittedName>
</protein>
<name>A0ABY2SG62_9HYPH</name>